<sequence length="35" mass="3633">MGSLPSVALGYGVWVCNIKLLSQAQSLAELGDLKA</sequence>
<organism evidence="1 2">
    <name type="scientific">Fibrobacter succinogenes (strain ATCC 19169 / S85)</name>
    <dbReference type="NCBI Taxonomy" id="59374"/>
    <lineage>
        <taxon>Bacteria</taxon>
        <taxon>Pseudomonadati</taxon>
        <taxon>Fibrobacterota</taxon>
        <taxon>Fibrobacteria</taxon>
        <taxon>Fibrobacterales</taxon>
        <taxon>Fibrobacteraceae</taxon>
        <taxon>Fibrobacter</taxon>
    </lineage>
</organism>
<evidence type="ECO:0000313" key="1">
    <source>
        <dbReference type="EMBL" id="ACX75212.1"/>
    </source>
</evidence>
<keyword evidence="2" id="KW-1185">Reference proteome</keyword>
<dbReference type="EMBL" id="CP001792">
    <property type="protein sequence ID" value="ACX75212.1"/>
    <property type="molecule type" value="Genomic_DNA"/>
</dbReference>
<dbReference type="Proteomes" id="UP000001497">
    <property type="component" value="Chromosome"/>
</dbReference>
<evidence type="ECO:0008006" key="3">
    <source>
        <dbReference type="Google" id="ProtNLM"/>
    </source>
</evidence>
<accession>A0ABM5LI73</accession>
<proteinExistence type="predicted"/>
<gene>
    <name evidence="1" type="ordered locus">Fisuc_1617</name>
</gene>
<evidence type="ECO:0000313" key="2">
    <source>
        <dbReference type="Proteomes" id="UP000001497"/>
    </source>
</evidence>
<protein>
    <recommendedName>
        <fullName evidence="3">Lipoprotein</fullName>
    </recommendedName>
</protein>
<name>A0ABM5LI73_FIBSS</name>
<reference evidence="1" key="1">
    <citation type="submission" date="2009-10" db="EMBL/GenBank/DDBJ databases">
        <title>Complete sequence of Fibrobacter succinogenes subsp. succinogenes S85.</title>
        <authorList>
            <consortium name="US DOE Joint Genome Institute"/>
            <person name="Lucas S."/>
            <person name="Copeland A."/>
            <person name="Lapidus A."/>
            <person name="Glavina del Rio T."/>
            <person name="Tice H."/>
            <person name="Bruce D."/>
            <person name="Goodwin L."/>
            <person name="Pitluck S."/>
            <person name="Chertkov O."/>
            <person name="Detter J.C."/>
            <person name="Han C."/>
            <person name="Tapia R."/>
            <person name="Larimer F."/>
            <person name="Land M."/>
            <person name="Hauser L."/>
            <person name="Kyrpides N."/>
            <person name="Mikhailova N."/>
            <person name="Weimer P.J."/>
            <person name="Stevenson D.M."/>
            <person name="Boyum J."/>
            <person name="Brumm P.I."/>
            <person name="Mead D."/>
        </authorList>
    </citation>
    <scope>NUCLEOTIDE SEQUENCE [LARGE SCALE GENOMIC DNA]</scope>
    <source>
        <strain evidence="1">S85</strain>
    </source>
</reference>